<reference evidence="4" key="2">
    <citation type="submission" date="2014-07" db="EMBL/GenBank/DDBJ databases">
        <title>Genome sequence of Mangrovimonas yunxiaonensis.</title>
        <authorList>
            <person name="Li Y."/>
            <person name="Zheng T."/>
        </authorList>
    </citation>
    <scope>NUCLEOTIDE SEQUENCE [LARGE SCALE GENOMIC DNA]</scope>
    <source>
        <strain evidence="4">LY01</strain>
    </source>
</reference>
<dbReference type="InterPro" id="IPR015915">
    <property type="entry name" value="Kelch-typ_b-propeller"/>
</dbReference>
<proteinExistence type="predicted"/>
<dbReference type="InterPro" id="IPR026444">
    <property type="entry name" value="Secre_tail"/>
</dbReference>
<dbReference type="Pfam" id="PF18962">
    <property type="entry name" value="Por_Secre_tail"/>
    <property type="match status" value="1"/>
</dbReference>
<dbReference type="OrthoDB" id="615576at2"/>
<dbReference type="NCBIfam" id="TIGR04183">
    <property type="entry name" value="Por_Secre_tail"/>
    <property type="match status" value="1"/>
</dbReference>
<gene>
    <name evidence="3" type="ORF">IA57_11060</name>
</gene>
<reference evidence="3 4" key="1">
    <citation type="journal article" date="2014" name="Genome Announc.">
        <title>Draft Genome Sequence of the Algicidal Bacterium Mangrovimonas yunxiaonensis Strain LY01.</title>
        <authorList>
            <person name="Li Y."/>
            <person name="Zhu H."/>
            <person name="Li C."/>
            <person name="Zhang H."/>
            <person name="Chen Z."/>
            <person name="Zheng W."/>
            <person name="Xu H."/>
            <person name="Zheng T."/>
        </authorList>
    </citation>
    <scope>NUCLEOTIDE SEQUENCE [LARGE SCALE GENOMIC DNA]</scope>
    <source>
        <strain evidence="3 4">LY01</strain>
    </source>
</reference>
<dbReference type="SUPFAM" id="SSF50965">
    <property type="entry name" value="Galactose oxidase, central domain"/>
    <property type="match status" value="1"/>
</dbReference>
<dbReference type="InterPro" id="IPR022519">
    <property type="entry name" value="Gloeo/Verruco_rpt"/>
</dbReference>
<dbReference type="NCBIfam" id="TIGR03803">
    <property type="entry name" value="Gloeo_Verruco"/>
    <property type="match status" value="11"/>
</dbReference>
<evidence type="ECO:0000313" key="4">
    <source>
        <dbReference type="Proteomes" id="UP000028521"/>
    </source>
</evidence>
<dbReference type="Proteomes" id="UP000028521">
    <property type="component" value="Unassembled WGS sequence"/>
</dbReference>
<keyword evidence="4" id="KW-1185">Reference proteome</keyword>
<evidence type="ECO:0000259" key="2">
    <source>
        <dbReference type="Pfam" id="PF18962"/>
    </source>
</evidence>
<dbReference type="Gene3D" id="2.120.10.80">
    <property type="entry name" value="Kelch-type beta propeller"/>
    <property type="match status" value="2"/>
</dbReference>
<evidence type="ECO:0000256" key="1">
    <source>
        <dbReference type="ARBA" id="ARBA00022729"/>
    </source>
</evidence>
<protein>
    <recommendedName>
        <fullName evidence="2">Secretion system C-terminal sorting domain-containing protein</fullName>
    </recommendedName>
</protein>
<dbReference type="eggNOG" id="COG2706">
    <property type="taxonomic scope" value="Bacteria"/>
</dbReference>
<dbReference type="EMBL" id="JPFK01000007">
    <property type="protein sequence ID" value="KFB00970.1"/>
    <property type="molecule type" value="Genomic_DNA"/>
</dbReference>
<name>A0A084TJT4_9FLAO</name>
<sequence>MKIKLHVKTLAVISMLIPSIILSQEEIELWGMTFRGGKSDMGTIFKTDENAENLEVQYDFFKTDGYEIESEIIQASNGKFYGLSPYSGIYLYGVYYDSDNTPGILYEYDPVTNVFEAKFRFGVDEFGAVNSTNGNRPEGALVEVNNKLYGMTREGGAHGDGIIFEYDYIQDMFTKLHDFNDLNGRAPEGELIQASNGKLYGMTSVGGAYGDGVIFEFDLNTNTYTKKIDFDGNASNPGRRPYESLFEASNGKLYGLTSEGGTYDYGVLFEYDFLTNTLTSLFNFGATATSGAYPLGTLVEGPNSSLELFGTASEGGSEDYGILFKYNISTDTYTTLLSFASSNNLGYSPGPKLTLASNNKLYGVTAYGGAAEIGSIFEYDPVTDQSDLLYGFDVNSGFYPYTGLLEASDGKLYSIAFKTLYGGVATFNSMFYSFDLTTNTYNPIFKFNSAEDGAGPDGSLMYSESRQKFYGLTYRGGLNDSGAIFEFNPVNNLYTRLYSFEALPVTSAESGVLPRASLLEATNGKLYGTAYRGGDNGIGVLYEYDLQSNTYSKKHDFGETLGGTPLGDLMQASNNKIYGMASVGGQGIYMENEVSAGTIFEYDIDTENYTKIHDFNLEDGAFPNGGLIEATNGKLYGMTTQGGLQSGGVIFEWNFTTGLNKLHEFEYDGMNGFFPYGNLLQFDANTLYGLTSEGGVNGNGIIFKYDIQTNTFSKVFDFNDVLTGAKPLGSLTKLNNKLYGVTSEGGTHNYGTVFEFNPQTLTFTKTFDFDSQNGRLPVTTTLVVLDRNTLTTNIVEENKIIVYPNPAQQQIHITTDAHITKISLFDALGKEVYLEMTSNTVNVEPLKSGIYILKVETDKGSNSKKIIIN</sequence>
<dbReference type="eggNOG" id="COG3386">
    <property type="taxonomic scope" value="Bacteria"/>
</dbReference>
<dbReference type="AlphaFoldDB" id="A0A084TJT4"/>
<dbReference type="RefSeq" id="WP_036123043.1">
    <property type="nucleotide sequence ID" value="NZ_BMET01000004.1"/>
</dbReference>
<dbReference type="SUPFAM" id="SSF63825">
    <property type="entry name" value="YWTD domain"/>
    <property type="match status" value="1"/>
</dbReference>
<keyword evidence="1" id="KW-0732">Signal</keyword>
<organism evidence="3 4">
    <name type="scientific">Mangrovimonas yunxiaonensis</name>
    <dbReference type="NCBI Taxonomy" id="1197477"/>
    <lineage>
        <taxon>Bacteria</taxon>
        <taxon>Pseudomonadati</taxon>
        <taxon>Bacteroidota</taxon>
        <taxon>Flavobacteriia</taxon>
        <taxon>Flavobacteriales</taxon>
        <taxon>Flavobacteriaceae</taxon>
        <taxon>Mangrovimonas</taxon>
    </lineage>
</organism>
<dbReference type="STRING" id="1197477.IA57_11060"/>
<dbReference type="InterPro" id="IPR011043">
    <property type="entry name" value="Gal_Oxase/kelch_b-propeller"/>
</dbReference>
<accession>A0A084TJT4</accession>
<evidence type="ECO:0000313" key="3">
    <source>
        <dbReference type="EMBL" id="KFB00970.1"/>
    </source>
</evidence>
<feature type="domain" description="Secretion system C-terminal sorting" evidence="2">
    <location>
        <begin position="802"/>
        <end position="868"/>
    </location>
</feature>
<comment type="caution">
    <text evidence="3">The sequence shown here is derived from an EMBL/GenBank/DDBJ whole genome shotgun (WGS) entry which is preliminary data.</text>
</comment>